<keyword evidence="5" id="KW-0378">Hydrolase</keyword>
<dbReference type="EMBL" id="ML978133">
    <property type="protein sequence ID" value="KAF2094744.1"/>
    <property type="molecule type" value="Genomic_DNA"/>
</dbReference>
<dbReference type="InterPro" id="IPR024336">
    <property type="entry name" value="tRNA_splic_suSen54_N"/>
</dbReference>
<organism evidence="5 6">
    <name type="scientific">Rhizodiscina lignyota</name>
    <dbReference type="NCBI Taxonomy" id="1504668"/>
    <lineage>
        <taxon>Eukaryota</taxon>
        <taxon>Fungi</taxon>
        <taxon>Dikarya</taxon>
        <taxon>Ascomycota</taxon>
        <taxon>Pezizomycotina</taxon>
        <taxon>Dothideomycetes</taxon>
        <taxon>Pleosporomycetidae</taxon>
        <taxon>Aulographales</taxon>
        <taxon>Rhizodiscinaceae</taxon>
        <taxon>Rhizodiscina</taxon>
    </lineage>
</organism>
<comment type="similarity">
    <text evidence="1">Belongs to the SEN54 family.</text>
</comment>
<dbReference type="Pfam" id="PF12928">
    <property type="entry name" value="tRNA_int_end_N2"/>
    <property type="match status" value="1"/>
</dbReference>
<keyword evidence="6" id="KW-1185">Reference proteome</keyword>
<evidence type="ECO:0000259" key="4">
    <source>
        <dbReference type="Pfam" id="PF12928"/>
    </source>
</evidence>
<dbReference type="GO" id="GO:0000379">
    <property type="term" value="P:tRNA-type intron splice site recognition and cleavage"/>
    <property type="evidence" value="ECO:0007669"/>
    <property type="project" value="TreeGrafter"/>
</dbReference>
<keyword evidence="5" id="KW-0255">Endonuclease</keyword>
<dbReference type="GO" id="GO:0000214">
    <property type="term" value="C:tRNA-intron endonuclease complex"/>
    <property type="evidence" value="ECO:0007669"/>
    <property type="project" value="TreeGrafter"/>
</dbReference>
<dbReference type="OrthoDB" id="408683at2759"/>
<evidence type="ECO:0000313" key="6">
    <source>
        <dbReference type="Proteomes" id="UP000799772"/>
    </source>
</evidence>
<dbReference type="AlphaFoldDB" id="A0A9P4I992"/>
<feature type="region of interest" description="Disordered" evidence="3">
    <location>
        <begin position="1"/>
        <end position="23"/>
    </location>
</feature>
<feature type="region of interest" description="Disordered" evidence="3">
    <location>
        <begin position="404"/>
        <end position="435"/>
    </location>
</feature>
<name>A0A9P4I992_9PEZI</name>
<evidence type="ECO:0000256" key="1">
    <source>
        <dbReference type="ARBA" id="ARBA00005736"/>
    </source>
</evidence>
<comment type="caution">
    <text evidence="5">The sequence shown here is derived from an EMBL/GenBank/DDBJ whole genome shotgun (WGS) entry which is preliminary data.</text>
</comment>
<gene>
    <name evidence="5" type="ORF">NA57DRAFT_45815</name>
</gene>
<feature type="domain" description="tRNA-splicing endonuclease subunit Sen54 N-terminal" evidence="4">
    <location>
        <begin position="74"/>
        <end position="141"/>
    </location>
</feature>
<keyword evidence="2" id="KW-0819">tRNA processing</keyword>
<evidence type="ECO:0000256" key="2">
    <source>
        <dbReference type="ARBA" id="ARBA00022694"/>
    </source>
</evidence>
<dbReference type="GO" id="GO:0004519">
    <property type="term" value="F:endonuclease activity"/>
    <property type="evidence" value="ECO:0007669"/>
    <property type="project" value="UniProtKB-KW"/>
</dbReference>
<protein>
    <submittedName>
        <fullName evidence="5">tRNA splicing endonuclease-like protein subunit</fullName>
    </submittedName>
</protein>
<dbReference type="InterPro" id="IPR024337">
    <property type="entry name" value="tRNA_splic_suSen54"/>
</dbReference>
<sequence length="435" mass="47699">MADLDEDNPLIASSDAQDNDLSEETQDFRFLTALSSSVILDTHQKLPKRGEKDFEANATKLQASTLEASRQAMHDALNHTRFHNAKGHVVATFDPEENGAWVEKAKGVMFNTAEPRQDGALWLRPEEALYLLERGNLDIRWPASTSTASDETPTEAFDEPGIPMSLQGAYAAFVGMSEPGGLTLEEYTVYAGLKRAGYTVIRPSSAATIDNVHVAEVDKETTSSDLIARAFAAFWQLVTNMEPSHPQNRMATGPLVTPGLYRSYSDIYRLLSLIPFHNPAKSIPTINDTSETTAKDNHEELQDGSAPLDITYHVFKASTPYTKRAPPPPDFYVVVMPARSTSVPTLCQIEDLMSKVPYDPPRKESHLYPKLKQGYRRVILAVIDEGITSYIRLSDAGFGLEKIYSAPRGRGGKGGRGGRGGRGRGRGRGGRGRGS</sequence>
<reference evidence="5" key="1">
    <citation type="journal article" date="2020" name="Stud. Mycol.">
        <title>101 Dothideomycetes genomes: a test case for predicting lifestyles and emergence of pathogens.</title>
        <authorList>
            <person name="Haridas S."/>
            <person name="Albert R."/>
            <person name="Binder M."/>
            <person name="Bloem J."/>
            <person name="Labutti K."/>
            <person name="Salamov A."/>
            <person name="Andreopoulos B."/>
            <person name="Baker S."/>
            <person name="Barry K."/>
            <person name="Bills G."/>
            <person name="Bluhm B."/>
            <person name="Cannon C."/>
            <person name="Castanera R."/>
            <person name="Culley D."/>
            <person name="Daum C."/>
            <person name="Ezra D."/>
            <person name="Gonzalez J."/>
            <person name="Henrissat B."/>
            <person name="Kuo A."/>
            <person name="Liang C."/>
            <person name="Lipzen A."/>
            <person name="Lutzoni F."/>
            <person name="Magnuson J."/>
            <person name="Mondo S."/>
            <person name="Nolan M."/>
            <person name="Ohm R."/>
            <person name="Pangilinan J."/>
            <person name="Park H.-J."/>
            <person name="Ramirez L."/>
            <person name="Alfaro M."/>
            <person name="Sun H."/>
            <person name="Tritt A."/>
            <person name="Yoshinaga Y."/>
            <person name="Zwiers L.-H."/>
            <person name="Turgeon B."/>
            <person name="Goodwin S."/>
            <person name="Spatafora J."/>
            <person name="Crous P."/>
            <person name="Grigoriev I."/>
        </authorList>
    </citation>
    <scope>NUCLEOTIDE SEQUENCE</scope>
    <source>
        <strain evidence="5">CBS 133067</strain>
    </source>
</reference>
<feature type="compositionally biased region" description="Basic residues" evidence="3">
    <location>
        <begin position="419"/>
        <end position="435"/>
    </location>
</feature>
<dbReference type="PANTHER" id="PTHR21027">
    <property type="entry name" value="TRNA-SPLICING ENDONUCLEASE SUBUNIT SEN54"/>
    <property type="match status" value="1"/>
</dbReference>
<proteinExistence type="inferred from homology"/>
<dbReference type="PANTHER" id="PTHR21027:SF1">
    <property type="entry name" value="TRNA-SPLICING ENDONUCLEASE SUBUNIT SEN54"/>
    <property type="match status" value="1"/>
</dbReference>
<accession>A0A9P4I992</accession>
<evidence type="ECO:0000313" key="5">
    <source>
        <dbReference type="EMBL" id="KAF2094744.1"/>
    </source>
</evidence>
<dbReference type="Proteomes" id="UP000799772">
    <property type="component" value="Unassembled WGS sequence"/>
</dbReference>
<evidence type="ECO:0000256" key="3">
    <source>
        <dbReference type="SAM" id="MobiDB-lite"/>
    </source>
</evidence>
<keyword evidence="5" id="KW-0540">Nuclease</keyword>